<keyword evidence="5 11" id="KW-0812">Transmembrane</keyword>
<evidence type="ECO:0000313" key="13">
    <source>
        <dbReference type="Proteomes" id="UP000027138"/>
    </source>
</evidence>
<evidence type="ECO:0000256" key="8">
    <source>
        <dbReference type="ARBA" id="ARBA00023136"/>
    </source>
</evidence>
<keyword evidence="7 11" id="KW-1133">Transmembrane helix</keyword>
<evidence type="ECO:0000313" key="12">
    <source>
        <dbReference type="EMBL" id="KDP34613.1"/>
    </source>
</evidence>
<keyword evidence="3" id="KW-1003">Cell membrane</keyword>
<dbReference type="PANTHER" id="PTHR27004">
    <property type="entry name" value="RECEPTOR-LIKE PROTEIN 12 ISOFORM X1"/>
    <property type="match status" value="1"/>
</dbReference>
<evidence type="ECO:0000256" key="2">
    <source>
        <dbReference type="ARBA" id="ARBA00009592"/>
    </source>
</evidence>
<comment type="subcellular location">
    <subcellularLocation>
        <location evidence="1">Cell membrane</location>
        <topology evidence="1">Single-pass type I membrane protein</topology>
    </subcellularLocation>
</comment>
<dbReference type="PANTHER" id="PTHR27004:SF447">
    <property type="entry name" value="RECEPTOR LIKE PROTEIN 30-LIKE"/>
    <property type="match status" value="1"/>
</dbReference>
<dbReference type="OrthoDB" id="1678220at2759"/>
<dbReference type="FunFam" id="3.80.10.10:FF:000213">
    <property type="entry name" value="Tyrosine-sulfated glycopeptide receptor 1"/>
    <property type="match status" value="1"/>
</dbReference>
<organism evidence="12 13">
    <name type="scientific">Jatropha curcas</name>
    <name type="common">Barbados nut</name>
    <dbReference type="NCBI Taxonomy" id="180498"/>
    <lineage>
        <taxon>Eukaryota</taxon>
        <taxon>Viridiplantae</taxon>
        <taxon>Streptophyta</taxon>
        <taxon>Embryophyta</taxon>
        <taxon>Tracheophyta</taxon>
        <taxon>Spermatophyta</taxon>
        <taxon>Magnoliopsida</taxon>
        <taxon>eudicotyledons</taxon>
        <taxon>Gunneridae</taxon>
        <taxon>Pentapetalae</taxon>
        <taxon>rosids</taxon>
        <taxon>fabids</taxon>
        <taxon>Malpighiales</taxon>
        <taxon>Euphorbiaceae</taxon>
        <taxon>Crotonoideae</taxon>
        <taxon>Jatropheae</taxon>
        <taxon>Jatropha</taxon>
    </lineage>
</organism>
<protein>
    <recommendedName>
        <fullName evidence="14">Receptor-like protein 12</fullName>
    </recommendedName>
</protein>
<name>A0A067KHX7_JATCU</name>
<dbReference type="InterPro" id="IPR001611">
    <property type="entry name" value="Leu-rich_rpt"/>
</dbReference>
<feature type="transmembrane region" description="Helical" evidence="11">
    <location>
        <begin position="345"/>
        <end position="368"/>
    </location>
</feature>
<comment type="similarity">
    <text evidence="2">Belongs to the RLP family.</text>
</comment>
<dbReference type="InterPro" id="IPR003591">
    <property type="entry name" value="Leu-rich_rpt_typical-subtyp"/>
</dbReference>
<dbReference type="EMBL" id="KK914518">
    <property type="protein sequence ID" value="KDP34613.1"/>
    <property type="molecule type" value="Genomic_DNA"/>
</dbReference>
<evidence type="ECO:0000256" key="3">
    <source>
        <dbReference type="ARBA" id="ARBA00022475"/>
    </source>
</evidence>
<evidence type="ECO:0000256" key="11">
    <source>
        <dbReference type="SAM" id="Phobius"/>
    </source>
</evidence>
<evidence type="ECO:0000256" key="10">
    <source>
        <dbReference type="ARBA" id="ARBA00023180"/>
    </source>
</evidence>
<dbReference type="Pfam" id="PF00560">
    <property type="entry name" value="LRR_1"/>
    <property type="match status" value="2"/>
</dbReference>
<keyword evidence="13" id="KW-1185">Reference proteome</keyword>
<dbReference type="SMART" id="SM00369">
    <property type="entry name" value="LRR_TYP"/>
    <property type="match status" value="4"/>
</dbReference>
<keyword evidence="9" id="KW-0675">Receptor</keyword>
<proteinExistence type="inferred from homology"/>
<dbReference type="SUPFAM" id="SSF52058">
    <property type="entry name" value="L domain-like"/>
    <property type="match status" value="1"/>
</dbReference>
<evidence type="ECO:0000256" key="7">
    <source>
        <dbReference type="ARBA" id="ARBA00022989"/>
    </source>
</evidence>
<evidence type="ECO:0000256" key="9">
    <source>
        <dbReference type="ARBA" id="ARBA00023170"/>
    </source>
</evidence>
<accession>A0A067KHX7</accession>
<evidence type="ECO:0000256" key="1">
    <source>
        <dbReference type="ARBA" id="ARBA00004251"/>
    </source>
</evidence>
<dbReference type="PRINTS" id="PR00019">
    <property type="entry name" value="LEURICHRPT"/>
</dbReference>
<dbReference type="GO" id="GO:0005886">
    <property type="term" value="C:plasma membrane"/>
    <property type="evidence" value="ECO:0007669"/>
    <property type="project" value="UniProtKB-SubCell"/>
</dbReference>
<dbReference type="AlphaFoldDB" id="A0A067KHX7"/>
<keyword evidence="4" id="KW-0433">Leucine-rich repeat</keyword>
<dbReference type="Proteomes" id="UP000027138">
    <property type="component" value="Unassembled WGS sequence"/>
</dbReference>
<keyword evidence="6" id="KW-0677">Repeat</keyword>
<dbReference type="Pfam" id="PF13855">
    <property type="entry name" value="LRR_8"/>
    <property type="match status" value="2"/>
</dbReference>
<dbReference type="Gene3D" id="3.80.10.10">
    <property type="entry name" value="Ribonuclease Inhibitor"/>
    <property type="match status" value="1"/>
</dbReference>
<evidence type="ECO:0000256" key="6">
    <source>
        <dbReference type="ARBA" id="ARBA00022737"/>
    </source>
</evidence>
<gene>
    <name evidence="12" type="ORF">JCGZ_11136</name>
</gene>
<keyword evidence="10" id="KW-0325">Glycoprotein</keyword>
<evidence type="ECO:0000256" key="4">
    <source>
        <dbReference type="ARBA" id="ARBA00022614"/>
    </source>
</evidence>
<sequence>MPKWFCKLSSLQVLDLSNNKFSGMLPQCLGNFSVSLSVLNLENNSFTGTIPHTWTRSKLRMIKLGRNKLHGKIPKSLAKCTMLESVDLGNNQLNDTFPLWLGTLSELKILIIRFNRFHGTLLEICKSDSAFPKLRIIDLSSNNFSGKFPVDCFLRWNAMKVVDSKVLEYMKADIVLKFSSFLHYYYDYSIIMTNKGVEREYPRVVEIFSAIDISCNKFEGEIPELIGILKGLRSLNLSNNALTGHIPLSIVNLTNLESLDLSRNMLSGPIPQELKQLTFLSEFDVAYNHLTGPIPQGNQFDTFPNNSYDGNSGLCGSPLTKSCENPDSSPAAPKQNHHSGFLFEFGWEVVLMGYGCGFVLGLVIGHFVTKRKKGWVAKTCGVNLQRRRRR</sequence>
<reference evidence="12 13" key="1">
    <citation type="journal article" date="2014" name="PLoS ONE">
        <title>Global Analysis of Gene Expression Profiles in Physic Nut (Jatropha curcas L.) Seedlings Exposed to Salt Stress.</title>
        <authorList>
            <person name="Zhang L."/>
            <person name="Zhang C."/>
            <person name="Wu P."/>
            <person name="Chen Y."/>
            <person name="Li M."/>
            <person name="Jiang H."/>
            <person name="Wu G."/>
        </authorList>
    </citation>
    <scope>NUCLEOTIDE SEQUENCE [LARGE SCALE GENOMIC DNA]</scope>
    <source>
        <strain evidence="13">cv. GZQX0401</strain>
        <tissue evidence="12">Young leaves</tissue>
    </source>
</reference>
<evidence type="ECO:0000256" key="5">
    <source>
        <dbReference type="ARBA" id="ARBA00022692"/>
    </source>
</evidence>
<dbReference type="InterPro" id="IPR032675">
    <property type="entry name" value="LRR_dom_sf"/>
</dbReference>
<evidence type="ECO:0008006" key="14">
    <source>
        <dbReference type="Google" id="ProtNLM"/>
    </source>
</evidence>
<dbReference type="STRING" id="180498.A0A067KHX7"/>
<keyword evidence="8 11" id="KW-0472">Membrane</keyword>